<evidence type="ECO:0000313" key="2">
    <source>
        <dbReference type="Proteomes" id="UP000799777"/>
    </source>
</evidence>
<name>A0A9P4HDD4_9PLEO</name>
<comment type="caution">
    <text evidence="1">The sequence shown here is derived from an EMBL/GenBank/DDBJ whole genome shotgun (WGS) entry which is preliminary data.</text>
</comment>
<dbReference type="EMBL" id="ML978179">
    <property type="protein sequence ID" value="KAF2031629.1"/>
    <property type="molecule type" value="Genomic_DNA"/>
</dbReference>
<keyword evidence="2" id="KW-1185">Reference proteome</keyword>
<accession>A0A9P4HDD4</accession>
<dbReference type="Proteomes" id="UP000799777">
    <property type="component" value="Unassembled WGS sequence"/>
</dbReference>
<evidence type="ECO:0000313" key="1">
    <source>
        <dbReference type="EMBL" id="KAF2031629.1"/>
    </source>
</evidence>
<protein>
    <submittedName>
        <fullName evidence="1">Uncharacterized protein</fullName>
    </submittedName>
</protein>
<proteinExistence type="predicted"/>
<feature type="non-terminal residue" evidence="1">
    <location>
        <position position="84"/>
    </location>
</feature>
<sequence length="84" mass="9400">PNNFRPCLPSSGFYTPNSIRAYGGGPERLYSHGMGGTDRFYSNYFQDDGRDLGYGHNMAEGPWGRVAPYSMGTARQVMAARRRM</sequence>
<dbReference type="OrthoDB" id="3785324at2759"/>
<gene>
    <name evidence="1" type="ORF">EK21DRAFT_34789</name>
</gene>
<reference evidence="1" key="1">
    <citation type="journal article" date="2020" name="Stud. Mycol.">
        <title>101 Dothideomycetes genomes: a test case for predicting lifestyles and emergence of pathogens.</title>
        <authorList>
            <person name="Haridas S."/>
            <person name="Albert R."/>
            <person name="Binder M."/>
            <person name="Bloem J."/>
            <person name="Labutti K."/>
            <person name="Salamov A."/>
            <person name="Andreopoulos B."/>
            <person name="Baker S."/>
            <person name="Barry K."/>
            <person name="Bills G."/>
            <person name="Bluhm B."/>
            <person name="Cannon C."/>
            <person name="Castanera R."/>
            <person name="Culley D."/>
            <person name="Daum C."/>
            <person name="Ezra D."/>
            <person name="Gonzalez J."/>
            <person name="Henrissat B."/>
            <person name="Kuo A."/>
            <person name="Liang C."/>
            <person name="Lipzen A."/>
            <person name="Lutzoni F."/>
            <person name="Magnuson J."/>
            <person name="Mondo S."/>
            <person name="Nolan M."/>
            <person name="Ohm R."/>
            <person name="Pangilinan J."/>
            <person name="Park H.-J."/>
            <person name="Ramirez L."/>
            <person name="Alfaro M."/>
            <person name="Sun H."/>
            <person name="Tritt A."/>
            <person name="Yoshinaga Y."/>
            <person name="Zwiers L.-H."/>
            <person name="Turgeon B."/>
            <person name="Goodwin S."/>
            <person name="Spatafora J."/>
            <person name="Crous P."/>
            <person name="Grigoriev I."/>
        </authorList>
    </citation>
    <scope>NUCLEOTIDE SEQUENCE</scope>
    <source>
        <strain evidence="1">CBS 110217</strain>
    </source>
</reference>
<organism evidence="1 2">
    <name type="scientific">Setomelanomma holmii</name>
    <dbReference type="NCBI Taxonomy" id="210430"/>
    <lineage>
        <taxon>Eukaryota</taxon>
        <taxon>Fungi</taxon>
        <taxon>Dikarya</taxon>
        <taxon>Ascomycota</taxon>
        <taxon>Pezizomycotina</taxon>
        <taxon>Dothideomycetes</taxon>
        <taxon>Pleosporomycetidae</taxon>
        <taxon>Pleosporales</taxon>
        <taxon>Pleosporineae</taxon>
        <taxon>Phaeosphaeriaceae</taxon>
        <taxon>Setomelanomma</taxon>
    </lineage>
</organism>
<dbReference type="AlphaFoldDB" id="A0A9P4HDD4"/>
<feature type="non-terminal residue" evidence="1">
    <location>
        <position position="1"/>
    </location>
</feature>